<sequence length="260" mass="30518">METFFKLTDNSAEETEKEATQNSKKTETLRKHIRENSVSVLLLLEKESVFFSVLFHVYNPVSYDKKAQDAAEHFCFTNEPLLVPHPQTMVAVEKPTAHKVKKRAQQMIHVTNTVLLYREEYFRGSGAEPLQSDDNNNKDEETTPIEESEIQRRITHKSSNPNFFKEKENFQQQYLRNCELLLTSELVSSKAMDDKKKKSTQIRKNEASFKKVKQFYKKNNIVTISKFAPKKYLLKKYNWTSRPVQLAEEMRYGLIVFFSK</sequence>
<reference evidence="2 3" key="1">
    <citation type="submission" date="2020-08" db="EMBL/GenBank/DDBJ databases">
        <authorList>
            <person name="Newling K."/>
            <person name="Davey J."/>
            <person name="Forrester S."/>
        </authorList>
    </citation>
    <scope>NUCLEOTIDE SEQUENCE [LARGE SCALE GENOMIC DNA]</scope>
    <source>
        <strain evidence="3">Crithidia deanei Carvalho (ATCC PRA-265)</strain>
    </source>
</reference>
<protein>
    <submittedName>
        <fullName evidence="2">Uncharacterized protein</fullName>
    </submittedName>
</protein>
<proteinExistence type="predicted"/>
<feature type="region of interest" description="Disordered" evidence="1">
    <location>
        <begin position="1"/>
        <end position="24"/>
    </location>
</feature>
<evidence type="ECO:0000313" key="2">
    <source>
        <dbReference type="EMBL" id="CAD2212780.1"/>
    </source>
</evidence>
<gene>
    <name evidence="2" type="ORF">ADEAN_000019200</name>
</gene>
<evidence type="ECO:0000313" key="3">
    <source>
        <dbReference type="Proteomes" id="UP000515908"/>
    </source>
</evidence>
<name>A0A7G2BZB4_9TRYP</name>
<organism evidence="2 3">
    <name type="scientific">Angomonas deanei</name>
    <dbReference type="NCBI Taxonomy" id="59799"/>
    <lineage>
        <taxon>Eukaryota</taxon>
        <taxon>Discoba</taxon>
        <taxon>Euglenozoa</taxon>
        <taxon>Kinetoplastea</taxon>
        <taxon>Metakinetoplastina</taxon>
        <taxon>Trypanosomatida</taxon>
        <taxon>Trypanosomatidae</taxon>
        <taxon>Strigomonadinae</taxon>
        <taxon>Angomonas</taxon>
    </lineage>
</organism>
<dbReference type="VEuPathDB" id="TriTrypDB:ADEAN_000019200"/>
<dbReference type="EMBL" id="LR877145">
    <property type="protein sequence ID" value="CAD2212780.1"/>
    <property type="molecule type" value="Genomic_DNA"/>
</dbReference>
<accession>A0A7G2BZB4</accession>
<feature type="region of interest" description="Disordered" evidence="1">
    <location>
        <begin position="126"/>
        <end position="148"/>
    </location>
</feature>
<keyword evidence="3" id="KW-1185">Reference proteome</keyword>
<dbReference type="AlphaFoldDB" id="A0A7G2BZB4"/>
<dbReference type="Proteomes" id="UP000515908">
    <property type="component" value="Chromosome 01"/>
</dbReference>
<evidence type="ECO:0000256" key="1">
    <source>
        <dbReference type="SAM" id="MobiDB-lite"/>
    </source>
</evidence>